<dbReference type="InterPro" id="IPR006170">
    <property type="entry name" value="PBP/GOBP"/>
</dbReference>
<dbReference type="InterPro" id="IPR036728">
    <property type="entry name" value="PBP_GOBP_sf"/>
</dbReference>
<sequence length="139" mass="16427">MMHLKNFVVLVVCPLFVFAKVEIPPDLEAEIDEYFEQCFEPNGVTMDDIKAYKMGDKDPKIMCFMRCLFVSGKWMDENENMQYDYIKETIHHAIRHITIPELENCGKEAQTGDKCEKSFNFFMCMNRAEPEDWILDYKS</sequence>
<evidence type="ECO:0000256" key="5">
    <source>
        <dbReference type="SAM" id="SignalP"/>
    </source>
</evidence>
<gene>
    <name evidence="6" type="primary">TcOBP5H</name>
    <name evidence="6" type="ORF">TcasGA2_TC030451</name>
</gene>
<dbReference type="OrthoDB" id="6601693at2759"/>
<evidence type="ECO:0000256" key="3">
    <source>
        <dbReference type="ARBA" id="ARBA00022525"/>
    </source>
</evidence>
<dbReference type="SUPFAM" id="SSF47565">
    <property type="entry name" value="Insect pheromone/odorant-binding proteins"/>
    <property type="match status" value="1"/>
</dbReference>
<feature type="signal peptide" evidence="5">
    <location>
        <begin position="1"/>
        <end position="19"/>
    </location>
</feature>
<keyword evidence="7" id="KW-1185">Reference proteome</keyword>
<accession>D6WNH3</accession>
<dbReference type="KEGG" id="tca:107398028"/>
<protein>
    <submittedName>
        <fullName evidence="6">Odorant binding protein 26</fullName>
    </submittedName>
</protein>
<comment type="subcellular location">
    <subcellularLocation>
        <location evidence="1">Secreted</location>
    </subcellularLocation>
</comment>
<dbReference type="PANTHER" id="PTHR11857:SF43">
    <property type="entry name" value="GEO07291P1-RELATED"/>
    <property type="match status" value="1"/>
</dbReference>
<dbReference type="GO" id="GO:0005549">
    <property type="term" value="F:odorant binding"/>
    <property type="evidence" value="ECO:0007669"/>
    <property type="project" value="InterPro"/>
</dbReference>
<dbReference type="SMR" id="D6WNH3"/>
<dbReference type="GO" id="GO:0005615">
    <property type="term" value="C:extracellular space"/>
    <property type="evidence" value="ECO:0000318"/>
    <property type="project" value="GO_Central"/>
</dbReference>
<evidence type="ECO:0000256" key="2">
    <source>
        <dbReference type="ARBA" id="ARBA00008098"/>
    </source>
</evidence>
<dbReference type="Pfam" id="PF01395">
    <property type="entry name" value="PBP_GOBP"/>
    <property type="match status" value="1"/>
</dbReference>
<dbReference type="GeneID" id="107398028"/>
<dbReference type="FunFam" id="1.10.238.20:FF:000032">
    <property type="entry name" value="Odorant binding protein 24"/>
    <property type="match status" value="1"/>
</dbReference>
<evidence type="ECO:0000313" key="6">
    <source>
        <dbReference type="EMBL" id="EFA04746.2"/>
    </source>
</evidence>
<evidence type="ECO:0000256" key="4">
    <source>
        <dbReference type="ARBA" id="ARBA00022729"/>
    </source>
</evidence>
<keyword evidence="4 5" id="KW-0732">Signal</keyword>
<comment type="similarity">
    <text evidence="2">Belongs to the PBP/GOBP family.</text>
</comment>
<evidence type="ECO:0000256" key="1">
    <source>
        <dbReference type="ARBA" id="ARBA00004613"/>
    </source>
</evidence>
<dbReference type="Proteomes" id="UP000007266">
    <property type="component" value="Linkage group 5"/>
</dbReference>
<dbReference type="GO" id="GO:0007608">
    <property type="term" value="P:sensory perception of smell"/>
    <property type="evidence" value="ECO:0000318"/>
    <property type="project" value="GO_Central"/>
</dbReference>
<dbReference type="HOGENOM" id="CLU_107288_3_2_1"/>
<dbReference type="PANTHER" id="PTHR11857">
    <property type="entry name" value="ODORANT BINDING PROTEIN-RELATED"/>
    <property type="match status" value="1"/>
</dbReference>
<dbReference type="STRING" id="7070.D6WNH3"/>
<dbReference type="EMBL" id="KQ971343">
    <property type="protein sequence ID" value="EFA04746.2"/>
    <property type="molecule type" value="Genomic_DNA"/>
</dbReference>
<evidence type="ECO:0000313" key="7">
    <source>
        <dbReference type="Proteomes" id="UP000007266"/>
    </source>
</evidence>
<dbReference type="SMART" id="SM00708">
    <property type="entry name" value="PhBP"/>
    <property type="match status" value="1"/>
</dbReference>
<keyword evidence="3" id="KW-0964">Secreted</keyword>
<feature type="chain" id="PRO_5007310773" evidence="5">
    <location>
        <begin position="20"/>
        <end position="139"/>
    </location>
</feature>
<reference evidence="6 7" key="2">
    <citation type="journal article" date="2010" name="Nucleic Acids Res.">
        <title>BeetleBase in 2010: revisions to provide comprehensive genomic information for Tribolium castaneum.</title>
        <authorList>
            <person name="Kim H.S."/>
            <person name="Murphy T."/>
            <person name="Xia J."/>
            <person name="Caragea D."/>
            <person name="Park Y."/>
            <person name="Beeman R.W."/>
            <person name="Lorenzen M.D."/>
            <person name="Butcher S."/>
            <person name="Manak J.R."/>
            <person name="Brown S.J."/>
        </authorList>
    </citation>
    <scope>GENOME REANNOTATION</scope>
    <source>
        <strain evidence="6 7">Georgia GA2</strain>
    </source>
</reference>
<dbReference type="Gene3D" id="1.10.238.20">
    <property type="entry name" value="Pheromone/general odorant binding protein domain"/>
    <property type="match status" value="1"/>
</dbReference>
<dbReference type="AlphaFoldDB" id="D6WNH3"/>
<name>D6WNH3_TRICA</name>
<dbReference type="InParanoid" id="D6WNH3"/>
<reference evidence="6 7" key="1">
    <citation type="journal article" date="2008" name="Nature">
        <title>The genome of the model beetle and pest Tribolium castaneum.</title>
        <authorList>
            <consortium name="Tribolium Genome Sequencing Consortium"/>
            <person name="Richards S."/>
            <person name="Gibbs R.A."/>
            <person name="Weinstock G.M."/>
            <person name="Brown S.J."/>
            <person name="Denell R."/>
            <person name="Beeman R.W."/>
            <person name="Gibbs R."/>
            <person name="Beeman R.W."/>
            <person name="Brown S.J."/>
            <person name="Bucher G."/>
            <person name="Friedrich M."/>
            <person name="Grimmelikhuijzen C.J."/>
            <person name="Klingler M."/>
            <person name="Lorenzen M."/>
            <person name="Richards S."/>
            <person name="Roth S."/>
            <person name="Schroder R."/>
            <person name="Tautz D."/>
            <person name="Zdobnov E.M."/>
            <person name="Muzny D."/>
            <person name="Gibbs R.A."/>
            <person name="Weinstock G.M."/>
            <person name="Attaway T."/>
            <person name="Bell S."/>
            <person name="Buhay C.J."/>
            <person name="Chandrabose M.N."/>
            <person name="Chavez D."/>
            <person name="Clerk-Blankenburg K.P."/>
            <person name="Cree A."/>
            <person name="Dao M."/>
            <person name="Davis C."/>
            <person name="Chacko J."/>
            <person name="Dinh H."/>
            <person name="Dugan-Rocha S."/>
            <person name="Fowler G."/>
            <person name="Garner T.T."/>
            <person name="Garnes J."/>
            <person name="Gnirke A."/>
            <person name="Hawes A."/>
            <person name="Hernandez J."/>
            <person name="Hines S."/>
            <person name="Holder M."/>
            <person name="Hume J."/>
            <person name="Jhangiani S.N."/>
            <person name="Joshi V."/>
            <person name="Khan Z.M."/>
            <person name="Jackson L."/>
            <person name="Kovar C."/>
            <person name="Kowis A."/>
            <person name="Lee S."/>
            <person name="Lewis L.R."/>
            <person name="Margolis J."/>
            <person name="Morgan M."/>
            <person name="Nazareth L.V."/>
            <person name="Nguyen N."/>
            <person name="Okwuonu G."/>
            <person name="Parker D."/>
            <person name="Richards S."/>
            <person name="Ruiz S.J."/>
            <person name="Santibanez J."/>
            <person name="Savard J."/>
            <person name="Scherer S.E."/>
            <person name="Schneider B."/>
            <person name="Sodergren E."/>
            <person name="Tautz D."/>
            <person name="Vattahil S."/>
            <person name="Villasana D."/>
            <person name="White C.S."/>
            <person name="Wright R."/>
            <person name="Park Y."/>
            <person name="Beeman R.W."/>
            <person name="Lord J."/>
            <person name="Oppert B."/>
            <person name="Lorenzen M."/>
            <person name="Brown S."/>
            <person name="Wang L."/>
            <person name="Savard J."/>
            <person name="Tautz D."/>
            <person name="Richards S."/>
            <person name="Weinstock G."/>
            <person name="Gibbs R.A."/>
            <person name="Liu Y."/>
            <person name="Worley K."/>
            <person name="Weinstock G."/>
            <person name="Elsik C.G."/>
            <person name="Reese J.T."/>
            <person name="Elhaik E."/>
            <person name="Landan G."/>
            <person name="Graur D."/>
            <person name="Arensburger P."/>
            <person name="Atkinson P."/>
            <person name="Beeman R.W."/>
            <person name="Beidler J."/>
            <person name="Brown S.J."/>
            <person name="Demuth J.P."/>
            <person name="Drury D.W."/>
            <person name="Du Y.Z."/>
            <person name="Fujiwara H."/>
            <person name="Lorenzen M."/>
            <person name="Maselli V."/>
            <person name="Osanai M."/>
            <person name="Park Y."/>
            <person name="Robertson H.M."/>
            <person name="Tu Z."/>
            <person name="Wang J.J."/>
            <person name="Wang S."/>
            <person name="Richards S."/>
            <person name="Song H."/>
            <person name="Zhang L."/>
            <person name="Sodergren E."/>
            <person name="Werner D."/>
            <person name="Stanke M."/>
            <person name="Morgenstern B."/>
            <person name="Solovyev V."/>
            <person name="Kosarev P."/>
            <person name="Brown G."/>
            <person name="Chen H.C."/>
            <person name="Ermolaeva O."/>
            <person name="Hlavina W."/>
            <person name="Kapustin Y."/>
            <person name="Kiryutin B."/>
            <person name="Kitts P."/>
            <person name="Maglott D."/>
            <person name="Pruitt K."/>
            <person name="Sapojnikov V."/>
            <person name="Souvorov A."/>
            <person name="Mackey A.J."/>
            <person name="Waterhouse R.M."/>
            <person name="Wyder S."/>
            <person name="Zdobnov E.M."/>
            <person name="Zdobnov E.M."/>
            <person name="Wyder S."/>
            <person name="Kriventseva E.V."/>
            <person name="Kadowaki T."/>
            <person name="Bork P."/>
            <person name="Aranda M."/>
            <person name="Bao R."/>
            <person name="Beermann A."/>
            <person name="Berns N."/>
            <person name="Bolognesi R."/>
            <person name="Bonneton F."/>
            <person name="Bopp D."/>
            <person name="Brown S.J."/>
            <person name="Bucher G."/>
            <person name="Butts T."/>
            <person name="Chaumot A."/>
            <person name="Denell R.E."/>
            <person name="Ferrier D.E."/>
            <person name="Friedrich M."/>
            <person name="Gordon C.M."/>
            <person name="Jindra M."/>
            <person name="Klingler M."/>
            <person name="Lan Q."/>
            <person name="Lattorff H.M."/>
            <person name="Laudet V."/>
            <person name="von Levetsow C."/>
            <person name="Liu Z."/>
            <person name="Lutz R."/>
            <person name="Lynch J.A."/>
            <person name="da Fonseca R.N."/>
            <person name="Posnien N."/>
            <person name="Reuter R."/>
            <person name="Roth S."/>
            <person name="Savard J."/>
            <person name="Schinko J.B."/>
            <person name="Schmitt C."/>
            <person name="Schoppmeier M."/>
            <person name="Schroder R."/>
            <person name="Shippy T.D."/>
            <person name="Simonnet F."/>
            <person name="Marques-Souza H."/>
            <person name="Tautz D."/>
            <person name="Tomoyasu Y."/>
            <person name="Trauner J."/>
            <person name="Van der Zee M."/>
            <person name="Vervoort M."/>
            <person name="Wittkopp N."/>
            <person name="Wimmer E.A."/>
            <person name="Yang X."/>
            <person name="Jones A.K."/>
            <person name="Sattelle D.B."/>
            <person name="Ebert P.R."/>
            <person name="Nelson D."/>
            <person name="Scott J.G."/>
            <person name="Beeman R.W."/>
            <person name="Muthukrishnan S."/>
            <person name="Kramer K.J."/>
            <person name="Arakane Y."/>
            <person name="Beeman R.W."/>
            <person name="Zhu Q."/>
            <person name="Hogenkamp D."/>
            <person name="Dixit R."/>
            <person name="Oppert B."/>
            <person name="Jiang H."/>
            <person name="Zou Z."/>
            <person name="Marshall J."/>
            <person name="Elpidina E."/>
            <person name="Vinokurov K."/>
            <person name="Oppert C."/>
            <person name="Zou Z."/>
            <person name="Evans J."/>
            <person name="Lu Z."/>
            <person name="Zhao P."/>
            <person name="Sumathipala N."/>
            <person name="Altincicek B."/>
            <person name="Vilcinskas A."/>
            <person name="Williams M."/>
            <person name="Hultmark D."/>
            <person name="Hetru C."/>
            <person name="Jiang H."/>
            <person name="Grimmelikhuijzen C.J."/>
            <person name="Hauser F."/>
            <person name="Cazzamali G."/>
            <person name="Williamson M."/>
            <person name="Park Y."/>
            <person name="Li B."/>
            <person name="Tanaka Y."/>
            <person name="Predel R."/>
            <person name="Neupert S."/>
            <person name="Schachtner J."/>
            <person name="Verleyen P."/>
            <person name="Raible F."/>
            <person name="Bork P."/>
            <person name="Friedrich M."/>
            <person name="Walden K.K."/>
            <person name="Robertson H.M."/>
            <person name="Angeli S."/>
            <person name="Foret S."/>
            <person name="Bucher G."/>
            <person name="Schuetz S."/>
            <person name="Maleszka R."/>
            <person name="Wimmer E.A."/>
            <person name="Beeman R.W."/>
            <person name="Lorenzen M."/>
            <person name="Tomoyasu Y."/>
            <person name="Miller S.C."/>
            <person name="Grossmann D."/>
            <person name="Bucher G."/>
        </authorList>
    </citation>
    <scope>NUCLEOTIDE SEQUENCE [LARGE SCALE GENOMIC DNA]</scope>
    <source>
        <strain evidence="6 7">Georgia GA2</strain>
    </source>
</reference>
<proteinExistence type="inferred from homology"/>
<organism evidence="6 7">
    <name type="scientific">Tribolium castaneum</name>
    <name type="common">Red flour beetle</name>
    <dbReference type="NCBI Taxonomy" id="7070"/>
    <lineage>
        <taxon>Eukaryota</taxon>
        <taxon>Metazoa</taxon>
        <taxon>Ecdysozoa</taxon>
        <taxon>Arthropoda</taxon>
        <taxon>Hexapoda</taxon>
        <taxon>Insecta</taxon>
        <taxon>Pterygota</taxon>
        <taxon>Neoptera</taxon>
        <taxon>Endopterygota</taxon>
        <taxon>Coleoptera</taxon>
        <taxon>Polyphaga</taxon>
        <taxon>Cucujiformia</taxon>
        <taxon>Tenebrionidae</taxon>
        <taxon>Tenebrionidae incertae sedis</taxon>
        <taxon>Tribolium</taxon>
    </lineage>
</organism>
<dbReference type="CDD" id="cd23992">
    <property type="entry name" value="PBP_GOBP"/>
    <property type="match status" value="1"/>
</dbReference>